<organism evidence="1 2">
    <name type="scientific">Candidatus Taylorbacteria bacterium RIFCSPLOWO2_01_FULL_48_100</name>
    <dbReference type="NCBI Taxonomy" id="1802322"/>
    <lineage>
        <taxon>Bacteria</taxon>
        <taxon>Candidatus Tayloriibacteriota</taxon>
    </lineage>
</organism>
<dbReference type="AlphaFoldDB" id="A0A1G2NCD4"/>
<protein>
    <recommendedName>
        <fullName evidence="3">Methyltransferase type 11 domain-containing protein</fullName>
    </recommendedName>
</protein>
<dbReference type="PANTHER" id="PTHR43861:SF6">
    <property type="entry name" value="METHYLTRANSFERASE TYPE 11"/>
    <property type="match status" value="1"/>
</dbReference>
<gene>
    <name evidence="1" type="ORF">A2938_00420</name>
</gene>
<dbReference type="CDD" id="cd02440">
    <property type="entry name" value="AdoMet_MTases"/>
    <property type="match status" value="1"/>
</dbReference>
<evidence type="ECO:0000313" key="2">
    <source>
        <dbReference type="Proteomes" id="UP000177797"/>
    </source>
</evidence>
<dbReference type="EMBL" id="MHSA01000025">
    <property type="protein sequence ID" value="OHA33758.1"/>
    <property type="molecule type" value="Genomic_DNA"/>
</dbReference>
<dbReference type="PANTHER" id="PTHR43861">
    <property type="entry name" value="TRANS-ACONITATE 2-METHYLTRANSFERASE-RELATED"/>
    <property type="match status" value="1"/>
</dbReference>
<evidence type="ECO:0008006" key="3">
    <source>
        <dbReference type="Google" id="ProtNLM"/>
    </source>
</evidence>
<dbReference type="Gene3D" id="3.40.50.150">
    <property type="entry name" value="Vaccinia Virus protein VP39"/>
    <property type="match status" value="1"/>
</dbReference>
<accession>A0A1G2NCD4</accession>
<name>A0A1G2NCD4_9BACT</name>
<evidence type="ECO:0000313" key="1">
    <source>
        <dbReference type="EMBL" id="OHA33758.1"/>
    </source>
</evidence>
<proteinExistence type="predicted"/>
<sequence>MISDNNLPLGSCISNFGKAASLLRKFVPLFADILDVGSGSGAFLRQARSLGFSSITASDCECRTDFQPFFLFDAEKEWLFKEQSFDAVTAWNVLEHLWNPRHFFEEAHRVMKSGGVLLFSIPNYLNARNRISFFFSGEFSRYKSNELHLTAFTSATLRRAWGGLFTLEQQGYAGLHKRRMWKISVWLLRRSAFFKMLRGETIFLVLRRI</sequence>
<dbReference type="InterPro" id="IPR029063">
    <property type="entry name" value="SAM-dependent_MTases_sf"/>
</dbReference>
<dbReference type="Pfam" id="PF13489">
    <property type="entry name" value="Methyltransf_23"/>
    <property type="match status" value="1"/>
</dbReference>
<comment type="caution">
    <text evidence="1">The sequence shown here is derived from an EMBL/GenBank/DDBJ whole genome shotgun (WGS) entry which is preliminary data.</text>
</comment>
<reference evidence="1 2" key="1">
    <citation type="journal article" date="2016" name="Nat. Commun.">
        <title>Thousands of microbial genomes shed light on interconnected biogeochemical processes in an aquifer system.</title>
        <authorList>
            <person name="Anantharaman K."/>
            <person name="Brown C.T."/>
            <person name="Hug L.A."/>
            <person name="Sharon I."/>
            <person name="Castelle C.J."/>
            <person name="Probst A.J."/>
            <person name="Thomas B.C."/>
            <person name="Singh A."/>
            <person name="Wilkins M.J."/>
            <person name="Karaoz U."/>
            <person name="Brodie E.L."/>
            <person name="Williams K.H."/>
            <person name="Hubbard S.S."/>
            <person name="Banfield J.F."/>
        </authorList>
    </citation>
    <scope>NUCLEOTIDE SEQUENCE [LARGE SCALE GENOMIC DNA]</scope>
</reference>
<dbReference type="SUPFAM" id="SSF53335">
    <property type="entry name" value="S-adenosyl-L-methionine-dependent methyltransferases"/>
    <property type="match status" value="1"/>
</dbReference>
<dbReference type="Proteomes" id="UP000177797">
    <property type="component" value="Unassembled WGS sequence"/>
</dbReference>